<name>A0A5P4S9T7_VIBPH</name>
<evidence type="ECO:0000256" key="1">
    <source>
        <dbReference type="SAM" id="Phobius"/>
    </source>
</evidence>
<reference evidence="2" key="1">
    <citation type="journal article" date="2019" name="Int. J. Food Microbiol.">
        <title>Developing a novel molecular serotyping system based on capsular polysaccharide synthesis gene clusters of Vibrio parahaemolyticus.</title>
        <authorList>
            <person name="Pang Y."/>
            <person name="Guo X."/>
            <person name="Tian X."/>
            <person name="Liu F."/>
            <person name="Wang L."/>
            <person name="Wu J."/>
            <person name="Zhang S."/>
            <person name="Li S."/>
            <person name="Liu B."/>
        </authorList>
    </citation>
    <scope>NUCLEOTIDE SEQUENCE</scope>
    <source>
        <strain evidence="2">G2888</strain>
    </source>
</reference>
<feature type="transmembrane region" description="Helical" evidence="1">
    <location>
        <begin position="333"/>
        <end position="353"/>
    </location>
</feature>
<feature type="transmembrane region" description="Helical" evidence="1">
    <location>
        <begin position="37"/>
        <end position="57"/>
    </location>
</feature>
<proteinExistence type="predicted"/>
<keyword evidence="1" id="KW-1133">Transmembrane helix</keyword>
<feature type="transmembrane region" description="Helical" evidence="1">
    <location>
        <begin position="64"/>
        <end position="83"/>
    </location>
</feature>
<feature type="transmembrane region" description="Helical" evidence="1">
    <location>
        <begin position="215"/>
        <end position="236"/>
    </location>
</feature>
<feature type="transmembrane region" description="Helical" evidence="1">
    <location>
        <begin position="123"/>
        <end position="141"/>
    </location>
</feature>
<feature type="transmembrane region" description="Helical" evidence="1">
    <location>
        <begin position="193"/>
        <end position="209"/>
    </location>
</feature>
<keyword evidence="1" id="KW-0812">Transmembrane</keyword>
<feature type="transmembrane region" description="Helical" evidence="1">
    <location>
        <begin position="248"/>
        <end position="265"/>
    </location>
</feature>
<feature type="transmembrane region" description="Helical" evidence="1">
    <location>
        <begin position="390"/>
        <end position="408"/>
    </location>
</feature>
<dbReference type="AlphaFoldDB" id="A0A5P4S9T7"/>
<evidence type="ECO:0000313" key="2">
    <source>
        <dbReference type="EMBL" id="QFC18482.1"/>
    </source>
</evidence>
<dbReference type="EMBL" id="MK482101">
    <property type="protein sequence ID" value="QFC18482.1"/>
    <property type="molecule type" value="Genomic_DNA"/>
</dbReference>
<protein>
    <submittedName>
        <fullName evidence="2">Putative membrane protein</fullName>
    </submittedName>
</protein>
<feature type="transmembrane region" description="Helical" evidence="1">
    <location>
        <begin position="95"/>
        <end position="111"/>
    </location>
</feature>
<accession>A0A5P4S9T7</accession>
<sequence>MLVSRKKLVLFSVVFALFFPTFNSLLGGSEGYANKGSIILNCGIMLIAVVCLSGVRLDKTITRFSIWFASLFALLIGFSTLFFSSEIIFRDLFELHRPVLYLLTFLLGVYYHSRFDETSLERILLPSLLIISCIAILQPFRVVDFFSLFYTETQNIITKRATGTLLNPYDLGLLLSLLTFYSYSKLLHGSYKLINFFCFFCSILAVMMTQSRTAVFSAILGLLIISLFYMFFFYVFKKGTYKTSLNTFIILSVIVFLVFSLWSTISDNLVYLVQASIRLMDGNDTSANIRLGQVEKILTLKEDSFFYLLFGNGVSKSVMDIIENQYFLYFFRYGFFGLLLLIAVMSSFLICSFNRLFNDLNTERVHFSMAIFVWSLIFFVASFGNPFIDIIRIQFIYFFLFGYSLNFNRREHETRNAK</sequence>
<organism evidence="2">
    <name type="scientific">Vibrio parahaemolyticus</name>
    <dbReference type="NCBI Taxonomy" id="670"/>
    <lineage>
        <taxon>Bacteria</taxon>
        <taxon>Pseudomonadati</taxon>
        <taxon>Pseudomonadota</taxon>
        <taxon>Gammaproteobacteria</taxon>
        <taxon>Vibrionales</taxon>
        <taxon>Vibrionaceae</taxon>
        <taxon>Vibrio</taxon>
    </lineage>
</organism>
<gene>
    <name evidence="2" type="primary">wzy</name>
</gene>
<feature type="transmembrane region" description="Helical" evidence="1">
    <location>
        <begin position="365"/>
        <end position="384"/>
    </location>
</feature>
<feature type="transmembrane region" description="Helical" evidence="1">
    <location>
        <begin position="161"/>
        <end position="181"/>
    </location>
</feature>
<dbReference type="RefSeq" id="WP_127891403.1">
    <property type="nucleotide sequence ID" value="NZ_JAMPYJ010000043.1"/>
</dbReference>
<keyword evidence="1" id="KW-0472">Membrane</keyword>